<dbReference type="Proteomes" id="UP000009080">
    <property type="component" value="Chromosome"/>
</dbReference>
<evidence type="ECO:0000256" key="5">
    <source>
        <dbReference type="PIRSR" id="PIRSR006278-2"/>
    </source>
</evidence>
<evidence type="ECO:0000259" key="6">
    <source>
        <dbReference type="Pfam" id="PF00291"/>
    </source>
</evidence>
<evidence type="ECO:0000256" key="4">
    <source>
        <dbReference type="PIRSR" id="PIRSR006278-1"/>
    </source>
</evidence>
<dbReference type="InterPro" id="IPR027278">
    <property type="entry name" value="ACCD_DCysDesulf"/>
</dbReference>
<dbReference type="InterPro" id="IPR001926">
    <property type="entry name" value="TrpB-like_PALP"/>
</dbReference>
<dbReference type="PIRSF" id="PIRSF006278">
    <property type="entry name" value="ACCD_DCysDesulf"/>
    <property type="match status" value="1"/>
</dbReference>
<organism evidence="7 8">
    <name type="scientific">Teredinibacter turnerae (strain ATCC 39867 / T7901)</name>
    <dbReference type="NCBI Taxonomy" id="377629"/>
    <lineage>
        <taxon>Bacteria</taxon>
        <taxon>Pseudomonadati</taxon>
        <taxon>Pseudomonadota</taxon>
        <taxon>Gammaproteobacteria</taxon>
        <taxon>Cellvibrionales</taxon>
        <taxon>Cellvibrionaceae</taxon>
        <taxon>Teredinibacter</taxon>
    </lineage>
</organism>
<sequence length="309" mass="33254">MGDSLLPLLRTTPIERISTPASSAAMLDVSMVRLDALCPTLGGNKIFKLWGYLRHYLASGEKRPVASFGGAYSNHLHALAYACHFLGVPLVAYVRGERCDDLSPTLTDLEALNVVLKFVSRAQYRAKEDVEWRRSQGDYYWVEEGGGGERGTEGAVGLGRFLASEPKCAPDTKSVVMLACGTATTLAGVLKGMSGGAREDVSVIGVSALKNAEIGLTKAVESLLGNDKPLIDWHIEGDFHCGGFGRFPGYLADFVQNFETESRIKLDPIYTAKLLFALDTLAAQGVWPGGTKITVVHSGGLQGRRGFQL</sequence>
<evidence type="ECO:0000256" key="1">
    <source>
        <dbReference type="ARBA" id="ARBA00001933"/>
    </source>
</evidence>
<proteinExistence type="inferred from homology"/>
<reference evidence="7 8" key="1">
    <citation type="journal article" date="2009" name="PLoS ONE">
        <title>The complete genome of Teredinibacter turnerae T7901: an intracellular endosymbiont of marine wood-boring bivalves (shipworms).</title>
        <authorList>
            <person name="Yang J.C."/>
            <person name="Madupu R."/>
            <person name="Durkin A.S."/>
            <person name="Ekborg N.A."/>
            <person name="Pedamallu C.S."/>
            <person name="Hostetler J.B."/>
            <person name="Radune D."/>
            <person name="Toms B.S."/>
            <person name="Henrissat B."/>
            <person name="Coutinho P.M."/>
            <person name="Schwarz S."/>
            <person name="Field L."/>
            <person name="Trindade-Silva A.E."/>
            <person name="Soares C.A.G."/>
            <person name="Elshahawi S."/>
            <person name="Hanora A."/>
            <person name="Schmidt E.W."/>
            <person name="Haygood M.G."/>
            <person name="Posfai J."/>
            <person name="Benner J."/>
            <person name="Madinger C."/>
            <person name="Nove J."/>
            <person name="Anton B."/>
            <person name="Chaudhary K."/>
            <person name="Foster J."/>
            <person name="Holman A."/>
            <person name="Kumar S."/>
            <person name="Lessard P.A."/>
            <person name="Luyten Y.A."/>
            <person name="Slatko B."/>
            <person name="Wood N."/>
            <person name="Wu B."/>
            <person name="Teplitski M."/>
            <person name="Mougous J.D."/>
            <person name="Ward N."/>
            <person name="Eisen J.A."/>
            <person name="Badger J.H."/>
            <person name="Distel D.L."/>
        </authorList>
    </citation>
    <scope>NUCLEOTIDE SEQUENCE [LARGE SCALE GENOMIC DNA]</scope>
    <source>
        <strain evidence="8">ATCC 39867 / T7901</strain>
    </source>
</reference>
<accession>C5BL12</accession>
<dbReference type="AlphaFoldDB" id="C5BL12"/>
<evidence type="ECO:0000313" key="7">
    <source>
        <dbReference type="EMBL" id="ACR13275.1"/>
    </source>
</evidence>
<protein>
    <submittedName>
        <fullName evidence="7">1-aminocyclopropane-1-carboxylate deaminase</fullName>
    </submittedName>
</protein>
<comment type="similarity">
    <text evidence="2">Belongs to the ACC deaminase/D-cysteine desulfhydrase family.</text>
</comment>
<dbReference type="Pfam" id="PF00291">
    <property type="entry name" value="PALP"/>
    <property type="match status" value="1"/>
</dbReference>
<dbReference type="PANTHER" id="PTHR43780:SF2">
    <property type="entry name" value="1-AMINOCYCLOPROPANE-1-CARBOXYLATE DEAMINASE-RELATED"/>
    <property type="match status" value="1"/>
</dbReference>
<evidence type="ECO:0000256" key="3">
    <source>
        <dbReference type="ARBA" id="ARBA00022898"/>
    </source>
</evidence>
<dbReference type="GO" id="GO:0019148">
    <property type="term" value="F:D-cysteine desulfhydrase activity"/>
    <property type="evidence" value="ECO:0007669"/>
    <property type="project" value="TreeGrafter"/>
</dbReference>
<dbReference type="PANTHER" id="PTHR43780">
    <property type="entry name" value="1-AMINOCYCLOPROPANE-1-CARBOXYLATE DEAMINASE-RELATED"/>
    <property type="match status" value="1"/>
</dbReference>
<comment type="cofactor">
    <cofactor evidence="1">
        <name>pyridoxal 5'-phosphate</name>
        <dbReference type="ChEBI" id="CHEBI:597326"/>
    </cofactor>
</comment>
<dbReference type="STRING" id="377629.TERTU_2447"/>
<dbReference type="KEGG" id="ttu:TERTU_2447"/>
<keyword evidence="3 5" id="KW-0663">Pyridoxal phosphate</keyword>
<feature type="active site" description="Nucleophile" evidence="4">
    <location>
        <position position="73"/>
    </location>
</feature>
<dbReference type="SUPFAM" id="SSF53686">
    <property type="entry name" value="Tryptophan synthase beta subunit-like PLP-dependent enzymes"/>
    <property type="match status" value="1"/>
</dbReference>
<dbReference type="Gene3D" id="3.40.50.1100">
    <property type="match status" value="2"/>
</dbReference>
<dbReference type="eggNOG" id="COG2515">
    <property type="taxonomic scope" value="Bacteria"/>
</dbReference>
<feature type="modified residue" description="N6-(pyridoxal phosphate)lysine" evidence="5">
    <location>
        <position position="45"/>
    </location>
</feature>
<dbReference type="EMBL" id="CP001614">
    <property type="protein sequence ID" value="ACR13275.1"/>
    <property type="molecule type" value="Genomic_DNA"/>
</dbReference>
<gene>
    <name evidence="7" type="ordered locus">TERTU_2447</name>
</gene>
<feature type="domain" description="Tryptophan synthase beta chain-like PALP" evidence="6">
    <location>
        <begin position="10"/>
        <end position="214"/>
    </location>
</feature>
<name>C5BL12_TERTT</name>
<evidence type="ECO:0000256" key="2">
    <source>
        <dbReference type="ARBA" id="ARBA00008639"/>
    </source>
</evidence>
<dbReference type="InterPro" id="IPR036052">
    <property type="entry name" value="TrpB-like_PALP_sf"/>
</dbReference>
<keyword evidence="8" id="KW-1185">Reference proteome</keyword>
<evidence type="ECO:0000313" key="8">
    <source>
        <dbReference type="Proteomes" id="UP000009080"/>
    </source>
</evidence>
<dbReference type="HOGENOM" id="CLU_048897_0_0_6"/>